<dbReference type="EMBL" id="CP159373">
    <property type="protein sequence ID" value="XCN71679.1"/>
    <property type="molecule type" value="Genomic_DNA"/>
</dbReference>
<gene>
    <name evidence="2" type="ORF">Q3M24_15365</name>
</gene>
<keyword evidence="2" id="KW-0808">Transferase</keyword>
<dbReference type="SMART" id="SM00317">
    <property type="entry name" value="SET"/>
    <property type="match status" value="1"/>
</dbReference>
<reference evidence="2" key="1">
    <citation type="journal article" date="2024" name="Syst. Appl. Microbiol.">
        <title>First single-strain enrichments of Electrothrix cable bacteria, description of E. aestuarii sp. nov. and E. rattekaaiensis sp. nov., and proposal of a cable bacteria taxonomy following the rules of the SeqCode.</title>
        <authorList>
            <person name="Plum-Jensen L.E."/>
            <person name="Schramm A."/>
            <person name="Marshall I.P.G."/>
        </authorList>
    </citation>
    <scope>NUCLEOTIDE SEQUENCE</scope>
    <source>
        <strain evidence="2">Rat1</strain>
    </source>
</reference>
<protein>
    <submittedName>
        <fullName evidence="2">SET domain-containing protein</fullName>
        <ecNumber evidence="2">2.1.1.-</ecNumber>
    </submittedName>
</protein>
<name>A0AAU8LS10_9BACT</name>
<dbReference type="EC" id="2.1.1.-" evidence="2"/>
<dbReference type="PROSITE" id="PS50280">
    <property type="entry name" value="SET"/>
    <property type="match status" value="1"/>
</dbReference>
<feature type="domain" description="SET" evidence="1">
    <location>
        <begin position="4"/>
        <end position="116"/>
    </location>
</feature>
<dbReference type="KEGG" id="eaj:Q3M24_15365"/>
<dbReference type="GO" id="GO:0008168">
    <property type="term" value="F:methyltransferase activity"/>
    <property type="evidence" value="ECO:0007669"/>
    <property type="project" value="UniProtKB-KW"/>
</dbReference>
<sequence length="130" mass="14893">MLLIKTYIDKSPIHGIGVFASEFIKKGTVIWEFNPLVDIILTPDQFKELPEVMQEFAEYISIPYPYGADNYCLSLDNGQYMNHSFDPNMGPCPERGVVDIALRDIPKGAEVMVDYSVEDHRTDWAELFKE</sequence>
<accession>A0AAU8LS10</accession>
<dbReference type="InterPro" id="IPR046341">
    <property type="entry name" value="SET_dom_sf"/>
</dbReference>
<proteinExistence type="predicted"/>
<dbReference type="AlphaFoldDB" id="A0AAU8LS10"/>
<dbReference type="Gene3D" id="2.170.270.10">
    <property type="entry name" value="SET domain"/>
    <property type="match status" value="1"/>
</dbReference>
<evidence type="ECO:0000259" key="1">
    <source>
        <dbReference type="PROSITE" id="PS50280"/>
    </source>
</evidence>
<keyword evidence="2" id="KW-0489">Methyltransferase</keyword>
<dbReference type="SUPFAM" id="SSF82199">
    <property type="entry name" value="SET domain"/>
    <property type="match status" value="1"/>
</dbReference>
<dbReference type="Pfam" id="PF00856">
    <property type="entry name" value="SET"/>
    <property type="match status" value="1"/>
</dbReference>
<evidence type="ECO:0000313" key="2">
    <source>
        <dbReference type="EMBL" id="XCN71679.1"/>
    </source>
</evidence>
<dbReference type="GO" id="GO:0032259">
    <property type="term" value="P:methylation"/>
    <property type="evidence" value="ECO:0007669"/>
    <property type="project" value="UniProtKB-KW"/>
</dbReference>
<dbReference type="InterPro" id="IPR001214">
    <property type="entry name" value="SET_dom"/>
</dbReference>
<organism evidence="2">
    <name type="scientific">Candidatus Electrothrix aestuarii</name>
    <dbReference type="NCBI Taxonomy" id="3062594"/>
    <lineage>
        <taxon>Bacteria</taxon>
        <taxon>Pseudomonadati</taxon>
        <taxon>Thermodesulfobacteriota</taxon>
        <taxon>Desulfobulbia</taxon>
        <taxon>Desulfobulbales</taxon>
        <taxon>Desulfobulbaceae</taxon>
        <taxon>Candidatus Electrothrix</taxon>
    </lineage>
</organism>
<reference evidence="2" key="2">
    <citation type="submission" date="2024-06" db="EMBL/GenBank/DDBJ databases">
        <authorList>
            <person name="Plum-Jensen L.E."/>
            <person name="Schramm A."/>
            <person name="Marshall I.P.G."/>
        </authorList>
    </citation>
    <scope>NUCLEOTIDE SEQUENCE</scope>
    <source>
        <strain evidence="2">Rat1</strain>
    </source>
</reference>